<dbReference type="InterPro" id="IPR001264">
    <property type="entry name" value="Glyco_trans_51"/>
</dbReference>
<dbReference type="Gene3D" id="1.10.3810.10">
    <property type="entry name" value="Biosynthetic peptidoglycan transglycosylase-like"/>
    <property type="match status" value="1"/>
</dbReference>
<dbReference type="InterPro" id="IPR023346">
    <property type="entry name" value="Lysozyme-like_dom_sf"/>
</dbReference>
<evidence type="ECO:0000256" key="13">
    <source>
        <dbReference type="ARBA" id="ARBA00023136"/>
    </source>
</evidence>
<keyword evidence="15" id="KW-0961">Cell wall biogenesis/degradation</keyword>
<evidence type="ECO:0000256" key="19">
    <source>
        <dbReference type="SAM" id="Phobius"/>
    </source>
</evidence>
<keyword evidence="6" id="KW-0121">Carboxypeptidase</keyword>
<evidence type="ECO:0000256" key="16">
    <source>
        <dbReference type="ARBA" id="ARBA00034000"/>
    </source>
</evidence>
<comment type="catalytic activity">
    <reaction evidence="17">
        <text>[GlcNAc-(1-&gt;4)-Mur2Ac(oyl-L-Ala-gamma-D-Glu-L-Lys-D-Ala-D-Ala)](n)-di-trans,octa-cis-undecaprenyl diphosphate + beta-D-GlcNAc-(1-&gt;4)-Mur2Ac(oyl-L-Ala-gamma-D-Glu-L-Lys-D-Ala-D-Ala)-di-trans,octa-cis-undecaprenyl diphosphate = [GlcNAc-(1-&gt;4)-Mur2Ac(oyl-L-Ala-gamma-D-Glu-L-Lys-D-Ala-D-Ala)](n+1)-di-trans,octa-cis-undecaprenyl diphosphate + di-trans,octa-cis-undecaprenyl diphosphate + H(+)</text>
        <dbReference type="Rhea" id="RHEA:23708"/>
        <dbReference type="Rhea" id="RHEA-COMP:9602"/>
        <dbReference type="Rhea" id="RHEA-COMP:9603"/>
        <dbReference type="ChEBI" id="CHEBI:15378"/>
        <dbReference type="ChEBI" id="CHEBI:58405"/>
        <dbReference type="ChEBI" id="CHEBI:60033"/>
        <dbReference type="ChEBI" id="CHEBI:78435"/>
        <dbReference type="EC" id="2.4.99.28"/>
    </reaction>
</comment>
<keyword evidence="9" id="KW-0808">Transferase</keyword>
<dbReference type="RefSeq" id="WP_283345533.1">
    <property type="nucleotide sequence ID" value="NZ_JASHIF010000016.1"/>
</dbReference>
<keyword evidence="14" id="KW-0511">Multifunctional enzyme</keyword>
<dbReference type="InterPro" id="IPR001460">
    <property type="entry name" value="PCN-bd_Tpept"/>
</dbReference>
<comment type="similarity">
    <text evidence="4">In the N-terminal section; belongs to the glycosyltransferase 51 family.</text>
</comment>
<comment type="caution">
    <text evidence="22">The sequence shown here is derived from an EMBL/GenBank/DDBJ whole genome shotgun (WGS) entry which is preliminary data.</text>
</comment>
<comment type="similarity">
    <text evidence="3">In the C-terminal section; belongs to the transpeptidase family.</text>
</comment>
<evidence type="ECO:0000256" key="7">
    <source>
        <dbReference type="ARBA" id="ARBA00022670"/>
    </source>
</evidence>
<evidence type="ECO:0000256" key="15">
    <source>
        <dbReference type="ARBA" id="ARBA00023316"/>
    </source>
</evidence>
<evidence type="ECO:0000256" key="4">
    <source>
        <dbReference type="ARBA" id="ARBA00007739"/>
    </source>
</evidence>
<dbReference type="Pfam" id="PF00905">
    <property type="entry name" value="Transpeptidase"/>
    <property type="match status" value="1"/>
</dbReference>
<feature type="transmembrane region" description="Helical" evidence="19">
    <location>
        <begin position="21"/>
        <end position="42"/>
    </location>
</feature>
<comment type="catalytic activity">
    <reaction evidence="16">
        <text>Preferential cleavage: (Ac)2-L-Lys-D-Ala-|-D-Ala. Also transpeptidation of peptidyl-alanyl moieties that are N-acyl substituents of D-alanine.</text>
        <dbReference type="EC" id="3.4.16.4"/>
    </reaction>
</comment>
<comment type="pathway">
    <text evidence="2">Cell wall biogenesis; peptidoglycan biosynthesis.</text>
</comment>
<evidence type="ECO:0000256" key="11">
    <source>
        <dbReference type="ARBA" id="ARBA00022960"/>
    </source>
</evidence>
<dbReference type="PANTHER" id="PTHR32282">
    <property type="entry name" value="BINDING PROTEIN TRANSPEPTIDASE, PUTATIVE-RELATED"/>
    <property type="match status" value="1"/>
</dbReference>
<keyword evidence="13 19" id="KW-0472">Membrane</keyword>
<comment type="subcellular location">
    <subcellularLocation>
        <location evidence="1">Cell membrane</location>
    </subcellularLocation>
</comment>
<feature type="domain" description="Penicillin-binding protein transpeptidase" evidence="20">
    <location>
        <begin position="439"/>
        <end position="684"/>
    </location>
</feature>
<feature type="region of interest" description="Disordered" evidence="18">
    <location>
        <begin position="753"/>
        <end position="775"/>
    </location>
</feature>
<evidence type="ECO:0000256" key="10">
    <source>
        <dbReference type="ARBA" id="ARBA00022801"/>
    </source>
</evidence>
<evidence type="ECO:0000256" key="5">
    <source>
        <dbReference type="ARBA" id="ARBA00022475"/>
    </source>
</evidence>
<dbReference type="InterPro" id="IPR050396">
    <property type="entry name" value="Glycosyltr_51/Transpeptidase"/>
</dbReference>
<dbReference type="Pfam" id="PF00912">
    <property type="entry name" value="Transgly"/>
    <property type="match status" value="1"/>
</dbReference>
<organism evidence="22 23">
    <name type="scientific">Flectobacillus roseus</name>
    <dbReference type="NCBI Taxonomy" id="502259"/>
    <lineage>
        <taxon>Bacteria</taxon>
        <taxon>Pseudomonadati</taxon>
        <taxon>Bacteroidota</taxon>
        <taxon>Cytophagia</taxon>
        <taxon>Cytophagales</taxon>
        <taxon>Flectobacillaceae</taxon>
        <taxon>Flectobacillus</taxon>
    </lineage>
</organism>
<keyword evidence="23" id="KW-1185">Reference proteome</keyword>
<evidence type="ECO:0000256" key="18">
    <source>
        <dbReference type="SAM" id="MobiDB-lite"/>
    </source>
</evidence>
<proteinExistence type="inferred from homology"/>
<evidence type="ECO:0000259" key="21">
    <source>
        <dbReference type="Pfam" id="PF00912"/>
    </source>
</evidence>
<name>A0ABT6YCQ2_9BACT</name>
<evidence type="ECO:0000259" key="20">
    <source>
        <dbReference type="Pfam" id="PF00905"/>
    </source>
</evidence>
<keyword evidence="5" id="KW-1003">Cell membrane</keyword>
<evidence type="ECO:0000256" key="6">
    <source>
        <dbReference type="ARBA" id="ARBA00022645"/>
    </source>
</evidence>
<keyword evidence="10" id="KW-0378">Hydrolase</keyword>
<keyword evidence="11" id="KW-0133">Cell shape</keyword>
<dbReference type="SUPFAM" id="SSF53955">
    <property type="entry name" value="Lysozyme-like"/>
    <property type="match status" value="1"/>
</dbReference>
<evidence type="ECO:0000256" key="2">
    <source>
        <dbReference type="ARBA" id="ARBA00004752"/>
    </source>
</evidence>
<dbReference type="InterPro" id="IPR012338">
    <property type="entry name" value="Beta-lactam/transpept-like"/>
</dbReference>
<keyword evidence="8" id="KW-0328">Glycosyltransferase</keyword>
<dbReference type="PANTHER" id="PTHR32282:SF11">
    <property type="entry name" value="PENICILLIN-BINDING PROTEIN 1B"/>
    <property type="match status" value="1"/>
</dbReference>
<gene>
    <name evidence="22" type="ORF">QM524_17250</name>
</gene>
<evidence type="ECO:0000256" key="3">
    <source>
        <dbReference type="ARBA" id="ARBA00007090"/>
    </source>
</evidence>
<reference evidence="22 23" key="1">
    <citation type="submission" date="2023-05" db="EMBL/GenBank/DDBJ databases">
        <title>Novel species of genus Flectobacillus isolated from stream in China.</title>
        <authorList>
            <person name="Lu H."/>
        </authorList>
    </citation>
    <scope>NUCLEOTIDE SEQUENCE [LARGE SCALE GENOMIC DNA]</scope>
    <source>
        <strain evidence="22 23">KCTC 42575</strain>
    </source>
</reference>
<dbReference type="Gene3D" id="3.40.710.10">
    <property type="entry name" value="DD-peptidase/beta-lactamase superfamily"/>
    <property type="match status" value="2"/>
</dbReference>
<keyword evidence="19" id="KW-0812">Transmembrane</keyword>
<evidence type="ECO:0000313" key="22">
    <source>
        <dbReference type="EMBL" id="MDI9860966.1"/>
    </source>
</evidence>
<dbReference type="SUPFAM" id="SSF56601">
    <property type="entry name" value="beta-lactamase/transpeptidase-like"/>
    <property type="match status" value="1"/>
</dbReference>
<evidence type="ECO:0000256" key="17">
    <source>
        <dbReference type="ARBA" id="ARBA00049902"/>
    </source>
</evidence>
<feature type="domain" description="Glycosyl transferase family 51" evidence="21">
    <location>
        <begin position="70"/>
        <end position="257"/>
    </location>
</feature>
<evidence type="ECO:0000256" key="12">
    <source>
        <dbReference type="ARBA" id="ARBA00022984"/>
    </source>
</evidence>
<evidence type="ECO:0000256" key="8">
    <source>
        <dbReference type="ARBA" id="ARBA00022676"/>
    </source>
</evidence>
<evidence type="ECO:0000256" key="14">
    <source>
        <dbReference type="ARBA" id="ARBA00023268"/>
    </source>
</evidence>
<dbReference type="EMBL" id="JASHIF010000016">
    <property type="protein sequence ID" value="MDI9860966.1"/>
    <property type="molecule type" value="Genomic_DNA"/>
</dbReference>
<keyword evidence="12" id="KW-0573">Peptidoglycan synthesis</keyword>
<dbReference type="Proteomes" id="UP001236507">
    <property type="component" value="Unassembled WGS sequence"/>
</dbReference>
<evidence type="ECO:0000256" key="1">
    <source>
        <dbReference type="ARBA" id="ARBA00004236"/>
    </source>
</evidence>
<accession>A0ABT6YCQ2</accession>
<feature type="compositionally biased region" description="Basic and acidic residues" evidence="18">
    <location>
        <begin position="766"/>
        <end position="775"/>
    </location>
</feature>
<keyword evidence="7" id="KW-0645">Protease</keyword>
<evidence type="ECO:0000313" key="23">
    <source>
        <dbReference type="Proteomes" id="UP001236507"/>
    </source>
</evidence>
<dbReference type="InterPro" id="IPR036950">
    <property type="entry name" value="PBP_transglycosylase"/>
</dbReference>
<keyword evidence="19" id="KW-1133">Transmembrane helix</keyword>
<sequence>MIKLQPGKYQRTIQSLWKWSIRGFIALVLYVLAVNYNFFWLFGGMPSLQELENPKSQLASVLISEDGVELTKYFRENRSPVEFEELSPNIINALMATEDARFAKHSGIDLRSTFRVVTSFGTAGGGSTITQQLAKNLFNTRSAESAEEGMEYKGLLMRIPKISTVIAKTKEWILAIRLESRYTKQEIMKMYLNEVEFGNNAYGIRVACKTYFSKEVGNVSVNEAATLIGMLQNPNLYDPRRRPEKCLIRRNTVLAQMVKYGYLPEAEAQDLQNQAILLKFKVENHNTGLAPYFREAIKKQLVAIIEDLNQSRGDDEQLNLYTSGLKIHCTLDSRMQQYFEESIREHMMAQQKKFYEHWKGRNPWVDEHMREIKGFLKDAMKRTDRYKQLMEEMEGDEEKVWEVLNKPVRMTVFSWQGEKDTTLSPMDSLNYYKRILNAGAMAMDPNNGHVKAWVGGINFKYFKYDHVRQSKRQPGSTFKPFVYASAIESDIVTPCDYVVDEPVTFGQEDGIMKSWTPQNSDGKYSYQSMSLRRAMARSINTVSAKLMKQLGPQKVAEFAHRVGITSPLNETPALCLGASEVSIFEQVDAYCSFVNEGYRIEPLLILSIEDKNGNELRRFETTTKQVMNKETAYKMVHMLQGAVQEPGGTAEGLRRYSCAQGNEIGAKTGTTSNYSDGWFMGVTQNLVGGVWVGGDDRSIHFRSISLGQGAKMAMPAYAMFMDKVYADPSLRIAGYKKGPFNKPDGVDINCYAAPSDSTQVQPPTVKPKDEDGFLN</sequence>
<evidence type="ECO:0000256" key="9">
    <source>
        <dbReference type="ARBA" id="ARBA00022679"/>
    </source>
</evidence>
<protein>
    <submittedName>
        <fullName evidence="22">Transglycosylase domain-containing protein</fullName>
    </submittedName>
</protein>